<dbReference type="Proteomes" id="UP001153332">
    <property type="component" value="Unassembled WGS sequence"/>
</dbReference>
<name>A0ACC2JZT0_9PEZI</name>
<organism evidence="1 2">
    <name type="scientific">Lasiodiplodia mahajangana</name>
    <dbReference type="NCBI Taxonomy" id="1108764"/>
    <lineage>
        <taxon>Eukaryota</taxon>
        <taxon>Fungi</taxon>
        <taxon>Dikarya</taxon>
        <taxon>Ascomycota</taxon>
        <taxon>Pezizomycotina</taxon>
        <taxon>Dothideomycetes</taxon>
        <taxon>Dothideomycetes incertae sedis</taxon>
        <taxon>Botryosphaeriales</taxon>
        <taxon>Botryosphaeriaceae</taxon>
        <taxon>Lasiodiplodia</taxon>
    </lineage>
</organism>
<sequence>MEELRNSITRWQANVTRDSPEEKLVLAAHRYDLIFRVYRPALELLCNEKERDTSVNQRRLRRALQTFLLWGQQYKVPIGELDRLIDRSWRLRQCVLRALTSIGQALTDRLIPRIQQPLSELLQNHVSMLQKAREEATFFLAGKMEHDQVGDKSSDDDSDTSSVFEADSLSEITKDMASYVDNLMDFDALYDAAQEDVSLHELEPVAKVAATANSMVPSSAAEVYTEMMRMRFPDINKDLLVYLGQENYIRIVKGLQQRKKNEGQAEDDPGTKEHDAATVKESQFHYPAVSKYYKLSRRSRHDLAFDVKVPPLPEEGKLGQPFLCIACGKKVTICSTRAWKNHLFSDLEAYICLDISCQSTVGPLDGREHWIKHLAEHYGDQWESFYCPLCLRETGRGESTVIDHLEKHLQGIALAALPNDWGDRSEPVSDVEDDDDDDDDDDYYYDPLMSMFFKRYLPGDAGAKNPMESKKLAKSAEQPQAPHGAASRSGPT</sequence>
<reference evidence="1" key="1">
    <citation type="submission" date="2022-12" db="EMBL/GenBank/DDBJ databases">
        <title>Genome Sequence of Lasiodiplodia mahajangana.</title>
        <authorList>
            <person name="Buettner E."/>
        </authorList>
    </citation>
    <scope>NUCLEOTIDE SEQUENCE</scope>
    <source>
        <strain evidence="1">VT137</strain>
    </source>
</reference>
<comment type="caution">
    <text evidence="1">The sequence shown here is derived from an EMBL/GenBank/DDBJ whole genome shotgun (WGS) entry which is preliminary data.</text>
</comment>
<gene>
    <name evidence="1" type="ORF">O1611_g639</name>
</gene>
<accession>A0ACC2JZT0</accession>
<dbReference type="EMBL" id="JAPUUL010000058">
    <property type="protein sequence ID" value="KAJ8132990.1"/>
    <property type="molecule type" value="Genomic_DNA"/>
</dbReference>
<evidence type="ECO:0000313" key="2">
    <source>
        <dbReference type="Proteomes" id="UP001153332"/>
    </source>
</evidence>
<protein>
    <submittedName>
        <fullName evidence="1">Uncharacterized protein</fullName>
    </submittedName>
</protein>
<keyword evidence="2" id="KW-1185">Reference proteome</keyword>
<proteinExistence type="predicted"/>
<evidence type="ECO:0000313" key="1">
    <source>
        <dbReference type="EMBL" id="KAJ8132990.1"/>
    </source>
</evidence>